<reference evidence="1" key="1">
    <citation type="journal article" date="2014" name="Front. Microbiol.">
        <title>High frequency of phylogenetically diverse reductive dehalogenase-homologous genes in deep subseafloor sedimentary metagenomes.</title>
        <authorList>
            <person name="Kawai M."/>
            <person name="Futagami T."/>
            <person name="Toyoda A."/>
            <person name="Takaki Y."/>
            <person name="Nishi S."/>
            <person name="Hori S."/>
            <person name="Arai W."/>
            <person name="Tsubouchi T."/>
            <person name="Morono Y."/>
            <person name="Uchiyama I."/>
            <person name="Ito T."/>
            <person name="Fujiyama A."/>
            <person name="Inagaki F."/>
            <person name="Takami H."/>
        </authorList>
    </citation>
    <scope>NUCLEOTIDE SEQUENCE</scope>
    <source>
        <strain evidence="1">Expedition CK06-06</strain>
    </source>
</reference>
<sequence length="189" mass="19979">AMFYTMTASPLKDNTFGAGKLSATLINGGVKWHATDAGVFDFEKADDLAAPANYNESGVIDIAGGHAVYKKGIWIGLGAGAEDFEGFDLVTPIVDGAGADEMNSASSEPHALSYVAGTKTLTDTLIRYFNNNSGNPIDINEVGLLQSRLYDLANNGTFLFTRDLLGATVTVPNTGQLKVTYTISLVYPS</sequence>
<name>X1TKT8_9ZZZZ</name>
<evidence type="ECO:0000313" key="1">
    <source>
        <dbReference type="EMBL" id="GAI88190.1"/>
    </source>
</evidence>
<organism evidence="1">
    <name type="scientific">marine sediment metagenome</name>
    <dbReference type="NCBI Taxonomy" id="412755"/>
    <lineage>
        <taxon>unclassified sequences</taxon>
        <taxon>metagenomes</taxon>
        <taxon>ecological metagenomes</taxon>
    </lineage>
</organism>
<gene>
    <name evidence="1" type="ORF">S12H4_39606</name>
</gene>
<feature type="non-terminal residue" evidence="1">
    <location>
        <position position="1"/>
    </location>
</feature>
<protein>
    <submittedName>
        <fullName evidence="1">Uncharacterized protein</fullName>
    </submittedName>
</protein>
<proteinExistence type="predicted"/>
<dbReference type="AlphaFoldDB" id="X1TKT8"/>
<accession>X1TKT8</accession>
<dbReference type="EMBL" id="BARW01023948">
    <property type="protein sequence ID" value="GAI88190.1"/>
    <property type="molecule type" value="Genomic_DNA"/>
</dbReference>
<comment type="caution">
    <text evidence="1">The sequence shown here is derived from an EMBL/GenBank/DDBJ whole genome shotgun (WGS) entry which is preliminary data.</text>
</comment>